<reference evidence="9" key="1">
    <citation type="submission" date="2020-11" db="EMBL/GenBank/DDBJ databases">
        <authorList>
            <person name="Tran Van P."/>
        </authorList>
    </citation>
    <scope>NUCLEOTIDE SEQUENCE</scope>
</reference>
<dbReference type="GO" id="GO:0007052">
    <property type="term" value="P:mitotic spindle organization"/>
    <property type="evidence" value="ECO:0007669"/>
    <property type="project" value="TreeGrafter"/>
</dbReference>
<dbReference type="EMBL" id="OB802903">
    <property type="protein sequence ID" value="CAD7435787.1"/>
    <property type="molecule type" value="Genomic_DNA"/>
</dbReference>
<comment type="subcellular location">
    <subcellularLocation>
        <location evidence="1">Cytoplasm</location>
        <location evidence="1">Cytoskeleton</location>
    </subcellularLocation>
</comment>
<name>A0A7R9HUX6_9NEOP</name>
<evidence type="ECO:0000256" key="1">
    <source>
        <dbReference type="ARBA" id="ARBA00004245"/>
    </source>
</evidence>
<feature type="domain" description="Kinesin motor" evidence="8">
    <location>
        <begin position="1"/>
        <end position="70"/>
    </location>
</feature>
<dbReference type="AlphaFoldDB" id="A0A7R9HUX6"/>
<evidence type="ECO:0000313" key="9">
    <source>
        <dbReference type="EMBL" id="CAD7435787.1"/>
    </source>
</evidence>
<dbReference type="InterPro" id="IPR027417">
    <property type="entry name" value="P-loop_NTPase"/>
</dbReference>
<evidence type="ECO:0000256" key="7">
    <source>
        <dbReference type="PROSITE-ProRule" id="PRU00283"/>
    </source>
</evidence>
<keyword evidence="2" id="KW-0963">Cytoplasm</keyword>
<dbReference type="InterPro" id="IPR027640">
    <property type="entry name" value="Kinesin-like_fam"/>
</dbReference>
<evidence type="ECO:0000256" key="4">
    <source>
        <dbReference type="ARBA" id="ARBA00022840"/>
    </source>
</evidence>
<dbReference type="PROSITE" id="PS00411">
    <property type="entry name" value="KINESIN_MOTOR_1"/>
    <property type="match status" value="1"/>
</dbReference>
<sequence>MLPVDDIVELVAGLMGSAGRATGATAINSQSSRSHTIFTINIEQVKLNNNEASAKFHLVDLAGSECSKKT</sequence>
<keyword evidence="4" id="KW-0067">ATP-binding</keyword>
<dbReference type="PANTHER" id="PTHR47969">
    <property type="entry name" value="CHROMOSOME-ASSOCIATED KINESIN KIF4A-RELATED"/>
    <property type="match status" value="1"/>
</dbReference>
<accession>A0A7R9HUX6</accession>
<dbReference type="GO" id="GO:0007018">
    <property type="term" value="P:microtubule-based movement"/>
    <property type="evidence" value="ECO:0007669"/>
    <property type="project" value="InterPro"/>
</dbReference>
<evidence type="ECO:0000256" key="3">
    <source>
        <dbReference type="ARBA" id="ARBA00022741"/>
    </source>
</evidence>
<dbReference type="PRINTS" id="PR00380">
    <property type="entry name" value="KINESINHEAVY"/>
</dbReference>
<dbReference type="GO" id="GO:0051231">
    <property type="term" value="P:spindle elongation"/>
    <property type="evidence" value="ECO:0007669"/>
    <property type="project" value="TreeGrafter"/>
</dbReference>
<dbReference type="InterPro" id="IPR019821">
    <property type="entry name" value="Kinesin_motor_CS"/>
</dbReference>
<organism evidence="9">
    <name type="scientific">Timema monikensis</name>
    <dbReference type="NCBI Taxonomy" id="170555"/>
    <lineage>
        <taxon>Eukaryota</taxon>
        <taxon>Metazoa</taxon>
        <taxon>Ecdysozoa</taxon>
        <taxon>Arthropoda</taxon>
        <taxon>Hexapoda</taxon>
        <taxon>Insecta</taxon>
        <taxon>Pterygota</taxon>
        <taxon>Neoptera</taxon>
        <taxon>Polyneoptera</taxon>
        <taxon>Phasmatodea</taxon>
        <taxon>Timematodea</taxon>
        <taxon>Timematoidea</taxon>
        <taxon>Timematidae</taxon>
        <taxon>Timema</taxon>
    </lineage>
</organism>
<keyword evidence="3" id="KW-0547">Nucleotide-binding</keyword>
<comment type="similarity">
    <text evidence="7">Belongs to the TRAFAC class myosin-kinesin ATPase superfamily. Kinesin family.</text>
</comment>
<protein>
    <recommendedName>
        <fullName evidence="8">Kinesin motor domain-containing protein</fullName>
    </recommendedName>
</protein>
<dbReference type="GO" id="GO:0005875">
    <property type="term" value="C:microtubule associated complex"/>
    <property type="evidence" value="ECO:0007669"/>
    <property type="project" value="TreeGrafter"/>
</dbReference>
<dbReference type="InterPro" id="IPR036961">
    <property type="entry name" value="Kinesin_motor_dom_sf"/>
</dbReference>
<dbReference type="PROSITE" id="PS50067">
    <property type="entry name" value="KINESIN_MOTOR_2"/>
    <property type="match status" value="1"/>
</dbReference>
<dbReference type="GO" id="GO:0005524">
    <property type="term" value="F:ATP binding"/>
    <property type="evidence" value="ECO:0007669"/>
    <property type="project" value="UniProtKB-KW"/>
</dbReference>
<keyword evidence="6" id="KW-0206">Cytoskeleton</keyword>
<dbReference type="InterPro" id="IPR001752">
    <property type="entry name" value="Kinesin_motor_dom"/>
</dbReference>
<evidence type="ECO:0000256" key="2">
    <source>
        <dbReference type="ARBA" id="ARBA00022490"/>
    </source>
</evidence>
<dbReference type="Pfam" id="PF00225">
    <property type="entry name" value="Kinesin"/>
    <property type="match status" value="1"/>
</dbReference>
<keyword evidence="5" id="KW-0175">Coiled coil</keyword>
<evidence type="ECO:0000259" key="8">
    <source>
        <dbReference type="PROSITE" id="PS50067"/>
    </source>
</evidence>
<evidence type="ECO:0000256" key="6">
    <source>
        <dbReference type="ARBA" id="ARBA00023212"/>
    </source>
</evidence>
<dbReference type="PANTHER" id="PTHR47969:SF15">
    <property type="entry name" value="CHROMOSOME-ASSOCIATED KINESIN KIF4A-RELATED"/>
    <property type="match status" value="1"/>
</dbReference>
<comment type="caution">
    <text evidence="7">Lacks conserved residue(s) required for the propagation of feature annotation.</text>
</comment>
<dbReference type="SUPFAM" id="SSF52540">
    <property type="entry name" value="P-loop containing nucleoside triphosphate hydrolases"/>
    <property type="match status" value="1"/>
</dbReference>
<dbReference type="Gene3D" id="3.40.850.10">
    <property type="entry name" value="Kinesin motor domain"/>
    <property type="match status" value="1"/>
</dbReference>
<dbReference type="GO" id="GO:0008017">
    <property type="term" value="F:microtubule binding"/>
    <property type="evidence" value="ECO:0007669"/>
    <property type="project" value="InterPro"/>
</dbReference>
<dbReference type="GO" id="GO:0003777">
    <property type="term" value="F:microtubule motor activity"/>
    <property type="evidence" value="ECO:0007669"/>
    <property type="project" value="InterPro"/>
</dbReference>
<gene>
    <name evidence="9" type="ORF">TMSB3V08_LOCUS12433</name>
</gene>
<evidence type="ECO:0000256" key="5">
    <source>
        <dbReference type="ARBA" id="ARBA00023054"/>
    </source>
</evidence>
<proteinExistence type="inferred from homology"/>